<proteinExistence type="predicted"/>
<dbReference type="EMBL" id="JACIIV010000003">
    <property type="protein sequence ID" value="MBB6226297.1"/>
    <property type="molecule type" value="Genomic_DNA"/>
</dbReference>
<dbReference type="SUPFAM" id="SSF48576">
    <property type="entry name" value="Terpenoid synthases"/>
    <property type="match status" value="1"/>
</dbReference>
<dbReference type="EC" id="2.5.1.32" evidence="1"/>
<dbReference type="GO" id="GO:0016740">
    <property type="term" value="F:transferase activity"/>
    <property type="evidence" value="ECO:0007669"/>
    <property type="project" value="UniProtKB-KW"/>
</dbReference>
<sequence length="214" mass="22231">MRLPDGAGLISDLLADELRQRDREMWLATLYAPSRARPGLVALFALDRTLAEVAMTATDPMVGAIKLAWWRDALAALDGGRAPDEPRLQAAAAQLLPAMSGAELAGLEERWGCRLAGDLSPEAEHEAEAVGGALLFGLAGRLLGGDEALAGRLGRSWAAGDPLPSGVPGTLRPLLGLAALGVRDALDAAAGRARAPRASAGRQLRMMAAVAFGR</sequence>
<accession>A0A841L0T9</accession>
<keyword evidence="2" id="KW-1185">Reference proteome</keyword>
<reference evidence="1 2" key="1">
    <citation type="submission" date="2020-08" db="EMBL/GenBank/DDBJ databases">
        <title>Genomic Encyclopedia of Type Strains, Phase IV (KMG-IV): sequencing the most valuable type-strain genomes for metagenomic binning, comparative biology and taxonomic classification.</title>
        <authorList>
            <person name="Goeker M."/>
        </authorList>
    </citation>
    <scope>NUCLEOTIDE SEQUENCE [LARGE SCALE GENOMIC DNA]</scope>
    <source>
        <strain evidence="1 2">DSM 102189</strain>
    </source>
</reference>
<dbReference type="Pfam" id="PF00494">
    <property type="entry name" value="SQS_PSY"/>
    <property type="match status" value="1"/>
</dbReference>
<dbReference type="AlphaFoldDB" id="A0A841L0T9"/>
<name>A0A841L0T9_9SPHN</name>
<organism evidence="1 2">
    <name type="scientific">Polymorphobacter multimanifer</name>
    <dbReference type="NCBI Taxonomy" id="1070431"/>
    <lineage>
        <taxon>Bacteria</taxon>
        <taxon>Pseudomonadati</taxon>
        <taxon>Pseudomonadota</taxon>
        <taxon>Alphaproteobacteria</taxon>
        <taxon>Sphingomonadales</taxon>
        <taxon>Sphingosinicellaceae</taxon>
        <taxon>Polymorphobacter</taxon>
    </lineage>
</organism>
<keyword evidence="1" id="KW-0808">Transferase</keyword>
<evidence type="ECO:0000313" key="1">
    <source>
        <dbReference type="EMBL" id="MBB6226297.1"/>
    </source>
</evidence>
<dbReference type="InterPro" id="IPR002060">
    <property type="entry name" value="Squ/phyt_synthse"/>
</dbReference>
<evidence type="ECO:0000313" key="2">
    <source>
        <dbReference type="Proteomes" id="UP000538147"/>
    </source>
</evidence>
<dbReference type="InterPro" id="IPR008949">
    <property type="entry name" value="Isoprenoid_synthase_dom_sf"/>
</dbReference>
<dbReference type="Gene3D" id="1.10.600.10">
    <property type="entry name" value="Farnesyl Diphosphate Synthase"/>
    <property type="match status" value="1"/>
</dbReference>
<comment type="caution">
    <text evidence="1">The sequence shown here is derived from an EMBL/GenBank/DDBJ whole genome shotgun (WGS) entry which is preliminary data.</text>
</comment>
<dbReference type="RefSeq" id="WP_184194754.1">
    <property type="nucleotide sequence ID" value="NZ_JACIIV010000003.1"/>
</dbReference>
<dbReference type="Proteomes" id="UP000538147">
    <property type="component" value="Unassembled WGS sequence"/>
</dbReference>
<gene>
    <name evidence="1" type="ORF">FHS79_000451</name>
</gene>
<protein>
    <submittedName>
        <fullName evidence="1">Phytoene synthase</fullName>
        <ecNumber evidence="1">2.5.1.32</ecNumber>
    </submittedName>
</protein>